<organism evidence="2">
    <name type="scientific">Arion vulgaris</name>
    <dbReference type="NCBI Taxonomy" id="1028688"/>
    <lineage>
        <taxon>Eukaryota</taxon>
        <taxon>Metazoa</taxon>
        <taxon>Spiralia</taxon>
        <taxon>Lophotrochozoa</taxon>
        <taxon>Mollusca</taxon>
        <taxon>Gastropoda</taxon>
        <taxon>Heterobranchia</taxon>
        <taxon>Euthyneura</taxon>
        <taxon>Panpulmonata</taxon>
        <taxon>Eupulmonata</taxon>
        <taxon>Stylommatophora</taxon>
        <taxon>Helicina</taxon>
        <taxon>Arionoidea</taxon>
        <taxon>Arionidae</taxon>
        <taxon>Arion</taxon>
    </lineage>
</organism>
<accession>A0A0B6Y742</accession>
<dbReference type="EMBL" id="HACG01004796">
    <property type="protein sequence ID" value="CEK51661.1"/>
    <property type="molecule type" value="Transcribed_RNA"/>
</dbReference>
<feature type="non-terminal residue" evidence="2">
    <location>
        <position position="1"/>
    </location>
</feature>
<sequence>NSVTKAHFEASVKALTAALENTAKVQKNVVVASRSSAGDALLALSWTCVPLLQALAAPNGLSPPVLQQLINLQSVLVYGAVSGQQKVITQGAYRKLRRVWKEVPNSIDKYVDVASQLEQSPYSLPLVAFIFKYLATTKQTELIQKHKNTFLDVYIKQVLTSRTAPPKAILVSSAEVLRHCTHAEFKDQILPAAQKAMLR</sequence>
<protein>
    <recommendedName>
        <fullName evidence="1">Stalled ribosome sensor GCN1-like N-terminal domain-containing protein</fullName>
    </recommendedName>
</protein>
<feature type="domain" description="Stalled ribosome sensor GCN1-like N-terminal" evidence="1">
    <location>
        <begin position="147"/>
        <end position="199"/>
    </location>
</feature>
<name>A0A0B6Y742_9EUPU</name>
<dbReference type="Pfam" id="PF24993">
    <property type="entry name" value="GNC1_N"/>
    <property type="match status" value="1"/>
</dbReference>
<evidence type="ECO:0000259" key="1">
    <source>
        <dbReference type="Pfam" id="PF24993"/>
    </source>
</evidence>
<feature type="non-terminal residue" evidence="2">
    <location>
        <position position="199"/>
    </location>
</feature>
<evidence type="ECO:0000313" key="2">
    <source>
        <dbReference type="EMBL" id="CEK51661.1"/>
    </source>
</evidence>
<gene>
    <name evidence="2" type="primary">ORF14029</name>
</gene>
<dbReference type="AlphaFoldDB" id="A0A0B6Y742"/>
<proteinExistence type="predicted"/>
<dbReference type="InterPro" id="IPR056810">
    <property type="entry name" value="GNC1-like_N"/>
</dbReference>
<reference evidence="2" key="1">
    <citation type="submission" date="2014-12" db="EMBL/GenBank/DDBJ databases">
        <title>Insight into the proteome of Arion vulgaris.</title>
        <authorList>
            <person name="Aradska J."/>
            <person name="Bulat T."/>
            <person name="Smidak R."/>
            <person name="Sarate P."/>
            <person name="Gangsoo J."/>
            <person name="Sialana F."/>
            <person name="Bilban M."/>
            <person name="Lubec G."/>
        </authorList>
    </citation>
    <scope>NUCLEOTIDE SEQUENCE</scope>
    <source>
        <tissue evidence="2">Skin</tissue>
    </source>
</reference>